<name>A0ABW8I297_9BACL</name>
<evidence type="ECO:0000256" key="2">
    <source>
        <dbReference type="SAM" id="SignalP"/>
    </source>
</evidence>
<keyword evidence="4" id="KW-1185">Reference proteome</keyword>
<evidence type="ECO:0000256" key="1">
    <source>
        <dbReference type="SAM" id="MobiDB-lite"/>
    </source>
</evidence>
<feature type="chain" id="PRO_5046874683" evidence="2">
    <location>
        <begin position="23"/>
        <end position="169"/>
    </location>
</feature>
<feature type="compositionally biased region" description="Polar residues" evidence="1">
    <location>
        <begin position="28"/>
        <end position="54"/>
    </location>
</feature>
<evidence type="ECO:0000313" key="3">
    <source>
        <dbReference type="EMBL" id="MFK0526046.1"/>
    </source>
</evidence>
<proteinExistence type="predicted"/>
<accession>A0ABW8I297</accession>
<organism evidence="3 4">
    <name type="scientific">Paenibacillus illinoisensis</name>
    <dbReference type="NCBI Taxonomy" id="59845"/>
    <lineage>
        <taxon>Bacteria</taxon>
        <taxon>Bacillati</taxon>
        <taxon>Bacillota</taxon>
        <taxon>Bacilli</taxon>
        <taxon>Bacillales</taxon>
        <taxon>Paenibacillaceae</taxon>
        <taxon>Paenibacillus</taxon>
    </lineage>
</organism>
<dbReference type="Proteomes" id="UP001618531">
    <property type="component" value="Unassembled WGS sequence"/>
</dbReference>
<comment type="caution">
    <text evidence="3">The sequence shown here is derived from an EMBL/GenBank/DDBJ whole genome shotgun (WGS) entry which is preliminary data.</text>
</comment>
<dbReference type="PROSITE" id="PS51257">
    <property type="entry name" value="PROKAR_LIPOPROTEIN"/>
    <property type="match status" value="1"/>
</dbReference>
<dbReference type="RefSeq" id="WP_402879017.1">
    <property type="nucleotide sequence ID" value="NZ_JBIYSL010000010.1"/>
</dbReference>
<protein>
    <submittedName>
        <fullName evidence="3">Pilus assembly protein</fullName>
    </submittedName>
</protein>
<feature type="region of interest" description="Disordered" evidence="1">
    <location>
        <begin position="28"/>
        <end position="61"/>
    </location>
</feature>
<reference evidence="3 4" key="1">
    <citation type="submission" date="2024-11" db="EMBL/GenBank/DDBJ databases">
        <title>Identification and Characterization of a Novel Fosfomycin Bacillithiol Transferase FosB8 in Paenibacillus illinoisensis.</title>
        <authorList>
            <person name="Lu W."/>
        </authorList>
    </citation>
    <scope>NUCLEOTIDE SEQUENCE [LARGE SCALE GENOMIC DNA]</scope>
    <source>
        <strain evidence="3 4">WP77</strain>
    </source>
</reference>
<feature type="signal peptide" evidence="2">
    <location>
        <begin position="1"/>
        <end position="22"/>
    </location>
</feature>
<sequence>MNKKGLIFAVLSLTLIIATVTACDSTSPAQEKTSNLKSGELSSKSASTTPTNSLSEEENKPSHYIASGGATVQQPFSVDPGFVHIRLLMNNNSSHEVNVSLTHLDTSKLYFARTIAAGESLDWINFIEGFEQGVLNGGYVIQWSGGGYSVDGEVWGSAGSEPEFVHLSY</sequence>
<dbReference type="EMBL" id="JBIYSL010000010">
    <property type="protein sequence ID" value="MFK0526046.1"/>
    <property type="molecule type" value="Genomic_DNA"/>
</dbReference>
<gene>
    <name evidence="3" type="ORF">ACINKY_27935</name>
</gene>
<keyword evidence="2" id="KW-0732">Signal</keyword>
<evidence type="ECO:0000313" key="4">
    <source>
        <dbReference type="Proteomes" id="UP001618531"/>
    </source>
</evidence>